<dbReference type="Pfam" id="PF25917">
    <property type="entry name" value="BSH_RND"/>
    <property type="match status" value="1"/>
</dbReference>
<protein>
    <submittedName>
        <fullName evidence="6">Efflux transporter periplasmic adaptor subunit</fullName>
    </submittedName>
</protein>
<dbReference type="eggNOG" id="COG0845">
    <property type="taxonomic scope" value="Bacteria"/>
</dbReference>
<evidence type="ECO:0000313" key="7">
    <source>
        <dbReference type="Proteomes" id="UP000188219"/>
    </source>
</evidence>
<dbReference type="Gene3D" id="1.10.287.470">
    <property type="entry name" value="Helix hairpin bin"/>
    <property type="match status" value="1"/>
</dbReference>
<dbReference type="AlphaFoldDB" id="A0A1Q2M296"/>
<dbReference type="InterPro" id="IPR006143">
    <property type="entry name" value="RND_pump_MFP"/>
</dbReference>
<feature type="region of interest" description="Disordered" evidence="3">
    <location>
        <begin position="372"/>
        <end position="394"/>
    </location>
</feature>
<name>A0A1Q2M296_9GAMM</name>
<dbReference type="Gene3D" id="2.40.50.100">
    <property type="match status" value="1"/>
</dbReference>
<dbReference type="KEGG" id="maga:Mag101_03720"/>
<dbReference type="SUPFAM" id="SSF111369">
    <property type="entry name" value="HlyD-like secretion proteins"/>
    <property type="match status" value="1"/>
</dbReference>
<dbReference type="PANTHER" id="PTHR30469:SF15">
    <property type="entry name" value="HLYD FAMILY OF SECRETION PROTEINS"/>
    <property type="match status" value="1"/>
</dbReference>
<dbReference type="PANTHER" id="PTHR30469">
    <property type="entry name" value="MULTIDRUG RESISTANCE PROTEIN MDTA"/>
    <property type="match status" value="1"/>
</dbReference>
<dbReference type="STRING" id="260552.Mag101_03720"/>
<keyword evidence="2" id="KW-0175">Coiled coil</keyword>
<dbReference type="OrthoDB" id="1185083at2"/>
<feature type="coiled-coil region" evidence="2">
    <location>
        <begin position="102"/>
        <end position="141"/>
    </location>
</feature>
<dbReference type="RefSeq" id="WP_077400969.1">
    <property type="nucleotide sequence ID" value="NZ_CP019650.1"/>
</dbReference>
<comment type="similarity">
    <text evidence="1">Belongs to the membrane fusion protein (MFP) (TC 8.A.1) family.</text>
</comment>
<dbReference type="Gene3D" id="2.40.420.20">
    <property type="match status" value="1"/>
</dbReference>
<dbReference type="Proteomes" id="UP000188219">
    <property type="component" value="Chromosome"/>
</dbReference>
<dbReference type="Pfam" id="PF25954">
    <property type="entry name" value="Beta-barrel_RND_2"/>
    <property type="match status" value="1"/>
</dbReference>
<evidence type="ECO:0000256" key="1">
    <source>
        <dbReference type="ARBA" id="ARBA00009477"/>
    </source>
</evidence>
<reference evidence="6" key="1">
    <citation type="submission" date="2017-02" db="EMBL/GenBank/DDBJ databases">
        <title>Genome of Microbulbifer agarilyticus GP101.</title>
        <authorList>
            <person name="Jung J."/>
            <person name="Bae S.S."/>
            <person name="Baek K."/>
        </authorList>
    </citation>
    <scope>NUCLEOTIDE SEQUENCE [LARGE SCALE GENOMIC DNA]</scope>
    <source>
        <strain evidence="6">GP101</strain>
    </source>
</reference>
<accession>A0A1Q2M296</accession>
<dbReference type="NCBIfam" id="TIGR01730">
    <property type="entry name" value="RND_mfp"/>
    <property type="match status" value="1"/>
</dbReference>
<sequence length="394" mass="42656">MRRAFAHPGYRNHLGHLGHALKLSSLLLGSLILVACSAPESGEATPPRPAIVVNPKASGSQLAVYPGEVHARHESALAFRVGGAVTRRLVETGQRVKQGQPLAELDAQDLNLQRDAAKAQLQAAQTENRNASNELARYRDLLKRKLIGESQFDAVNTRHDSSVAQLERARAQLQVAANQAAYAVLKAPSDGVITRRSVDAGQVVSAGQTVFVLAADGEREVRIDLPEHEVTRFAVGQPVSIELWSAPGAPINGTVRELSPAAEAGLRTFEARVTLVPVADSAVNQPTPKLGQSARVYARTSSARPTQRLPMSAITAEGADPYVWRMDPEHFTLHKVAVTIANYGHEDAEVISTLNPQDWILAAGTQLVREGQRVRPVDRQNRPIEADNRIAHQQ</sequence>
<dbReference type="GO" id="GO:1990281">
    <property type="term" value="C:efflux pump complex"/>
    <property type="evidence" value="ECO:0007669"/>
    <property type="project" value="TreeGrafter"/>
</dbReference>
<feature type="domain" description="CusB-like beta-barrel" evidence="5">
    <location>
        <begin position="221"/>
        <end position="275"/>
    </location>
</feature>
<evidence type="ECO:0000256" key="3">
    <source>
        <dbReference type="SAM" id="MobiDB-lite"/>
    </source>
</evidence>
<dbReference type="InterPro" id="IPR058792">
    <property type="entry name" value="Beta-barrel_RND_2"/>
</dbReference>
<gene>
    <name evidence="6" type="ORF">Mag101_03720</name>
</gene>
<dbReference type="Gene3D" id="2.40.30.170">
    <property type="match status" value="1"/>
</dbReference>
<evidence type="ECO:0000313" key="6">
    <source>
        <dbReference type="EMBL" id="AQQ66845.1"/>
    </source>
</evidence>
<keyword evidence="7" id="KW-1185">Reference proteome</keyword>
<feature type="domain" description="Multidrug resistance protein MdtA-like barrel-sandwich hybrid" evidence="4">
    <location>
        <begin position="80"/>
        <end position="212"/>
    </location>
</feature>
<evidence type="ECO:0000259" key="5">
    <source>
        <dbReference type="Pfam" id="PF25954"/>
    </source>
</evidence>
<evidence type="ECO:0000256" key="2">
    <source>
        <dbReference type="SAM" id="Coils"/>
    </source>
</evidence>
<evidence type="ECO:0000259" key="4">
    <source>
        <dbReference type="Pfam" id="PF25917"/>
    </source>
</evidence>
<proteinExistence type="inferred from homology"/>
<dbReference type="EMBL" id="CP019650">
    <property type="protein sequence ID" value="AQQ66845.1"/>
    <property type="molecule type" value="Genomic_DNA"/>
</dbReference>
<dbReference type="InterPro" id="IPR058625">
    <property type="entry name" value="MdtA-like_BSH"/>
</dbReference>
<organism evidence="6 7">
    <name type="scientific">Microbulbifer agarilyticus</name>
    <dbReference type="NCBI Taxonomy" id="260552"/>
    <lineage>
        <taxon>Bacteria</taxon>
        <taxon>Pseudomonadati</taxon>
        <taxon>Pseudomonadota</taxon>
        <taxon>Gammaproteobacteria</taxon>
        <taxon>Cellvibrionales</taxon>
        <taxon>Microbulbiferaceae</taxon>
        <taxon>Microbulbifer</taxon>
    </lineage>
</organism>
<dbReference type="GO" id="GO:0015562">
    <property type="term" value="F:efflux transmembrane transporter activity"/>
    <property type="evidence" value="ECO:0007669"/>
    <property type="project" value="TreeGrafter"/>
</dbReference>